<reference evidence="3 4" key="1">
    <citation type="journal article" date="2021" name="Microbiol. Resour. Announc.">
        <title>Draft Genome Sequence of Coralloluteibacterium stylophorae LMG 29479T.</title>
        <authorList>
            <person name="Karlyshev A.V."/>
            <person name="Kudryashova E.B."/>
            <person name="Ariskina E.V."/>
            <person name="Conroy A.P."/>
            <person name="Abidueva E.Y."/>
        </authorList>
    </citation>
    <scope>NUCLEOTIDE SEQUENCE [LARGE SCALE GENOMIC DNA]</scope>
    <source>
        <strain evidence="3 4">LMG 29479</strain>
    </source>
</reference>
<feature type="coiled-coil region" evidence="1">
    <location>
        <begin position="197"/>
        <end position="231"/>
    </location>
</feature>
<dbReference type="Gene3D" id="3.40.50.300">
    <property type="entry name" value="P-loop containing nucleotide triphosphate hydrolases"/>
    <property type="match status" value="1"/>
</dbReference>
<dbReference type="Pfam" id="PF12532">
    <property type="entry name" value="DUF3732"/>
    <property type="match status" value="1"/>
</dbReference>
<dbReference type="AlphaFoldDB" id="A0A8J8AXQ6"/>
<dbReference type="SUPFAM" id="SSF52540">
    <property type="entry name" value="P-loop containing nucleoside triphosphate hydrolases"/>
    <property type="match status" value="1"/>
</dbReference>
<evidence type="ECO:0000313" key="3">
    <source>
        <dbReference type="EMBL" id="MBS7457929.1"/>
    </source>
</evidence>
<protein>
    <submittedName>
        <fullName evidence="2">DUF3732 domain-containing protein</fullName>
    </submittedName>
</protein>
<dbReference type="RefSeq" id="WP_211926802.1">
    <property type="nucleotide sequence ID" value="NZ_JAGQFT020000008.1"/>
</dbReference>
<name>A0A8J8AXQ6_9GAMM</name>
<evidence type="ECO:0000313" key="2">
    <source>
        <dbReference type="EMBL" id="MBR0562881.1"/>
    </source>
</evidence>
<dbReference type="EMBL" id="JAGQFT010000080">
    <property type="protein sequence ID" value="MBR0562881.1"/>
    <property type="molecule type" value="Genomic_DNA"/>
</dbReference>
<keyword evidence="1" id="KW-0175">Coiled coil</keyword>
<dbReference type="EMBL" id="JAGQFT020000008">
    <property type="protein sequence ID" value="MBS7457929.1"/>
    <property type="molecule type" value="Genomic_DNA"/>
</dbReference>
<sequence length="648" mass="72304">MLFQILKLVLWPRRGGEPQVVDFKPGVVNVISGGSKTGKSAVIPIIDYCLGAEKCTIPVGVIRSQCSWFGIVVATDQGQKLFARREPGDQRGTGDMYAIEASEVSVPGAIERANTTVGAVKAQLDRLAGLPQMSMEPGQERTFKSRPSFRDLAAFNFQPQNIVANPGVLFFKGDTTEHREKLRAIFPYVLGAVKGRTLAAKQQLEGLESELRRKELALKREQRAAEEWVSEAQTWLLKAREFGLAPPGDLPMTSNALIDALRPVLARDTHSPPSSEQTQDVLGHVAALRDEEREQARVAMGYRRRLADIERLQASGSAYGTGLQLQRERLDIAAWLRERFEAGSPDARHIAQHNVDRLDRLCAALQVMDANAASFPLFSEAVQAEVIEQRAGLEMATGRQRVVRAQLAEFERASQEAANEATSLRETDRFVGRLEQALRFYDRVGEGSALGAEVEELRGRVHTLRAIVREHDIAERMQSALNRIQSLTDQIVPKLDAEWKDDPIRLDPSELTVVVHREGRRDFLWEVGSGANWLAYHVAMTLALQQFFLTFNRHPVPGLLIYDQPSQVYFPKREDLISAENGGRSEDVRAVRDVFKVLGEAAVAAKGRLQIIVLDHAFKDVWGGLPGVELVDDWREERKLVPPGWLED</sequence>
<organism evidence="2">
    <name type="scientific">Coralloluteibacterium stylophorae</name>
    <dbReference type="NCBI Taxonomy" id="1776034"/>
    <lineage>
        <taxon>Bacteria</taxon>
        <taxon>Pseudomonadati</taxon>
        <taxon>Pseudomonadota</taxon>
        <taxon>Gammaproteobacteria</taxon>
        <taxon>Lysobacterales</taxon>
        <taxon>Lysobacteraceae</taxon>
        <taxon>Coralloluteibacterium</taxon>
    </lineage>
</organism>
<proteinExistence type="predicted"/>
<evidence type="ECO:0000313" key="4">
    <source>
        <dbReference type="Proteomes" id="UP000675747"/>
    </source>
</evidence>
<dbReference type="Proteomes" id="UP000675747">
    <property type="component" value="Unassembled WGS sequence"/>
</dbReference>
<keyword evidence="4" id="KW-1185">Reference proteome</keyword>
<comment type="caution">
    <text evidence="2">The sequence shown here is derived from an EMBL/GenBank/DDBJ whole genome shotgun (WGS) entry which is preliminary data.</text>
</comment>
<dbReference type="InterPro" id="IPR022205">
    <property type="entry name" value="DUF3732"/>
</dbReference>
<evidence type="ECO:0000256" key="1">
    <source>
        <dbReference type="SAM" id="Coils"/>
    </source>
</evidence>
<accession>A0A8J8AXQ6</accession>
<dbReference type="InterPro" id="IPR027417">
    <property type="entry name" value="P-loop_NTPase"/>
</dbReference>
<gene>
    <name evidence="3" type="ORF">KB893_012390</name>
    <name evidence="2" type="ORF">KB893_10190</name>
</gene>
<reference evidence="2" key="2">
    <citation type="submission" date="2021-04" db="EMBL/GenBank/DDBJ databases">
        <authorList>
            <person name="Karlyshev A.V."/>
        </authorList>
    </citation>
    <scope>NUCLEOTIDE SEQUENCE</scope>
    <source>
        <strain evidence="2">LMG 29479</strain>
    </source>
</reference>